<dbReference type="SMART" id="SM00422">
    <property type="entry name" value="HTH_MERR"/>
    <property type="match status" value="1"/>
</dbReference>
<keyword evidence="1" id="KW-0238">DNA-binding</keyword>
<keyword evidence="2" id="KW-0175">Coiled coil</keyword>
<reference evidence="4 5" key="1">
    <citation type="submission" date="2023-10" db="EMBL/GenBank/DDBJ databases">
        <title>Characteristics and mechanism of a salt-tolerant marine origin heterotrophic nitrifying- aerobic denitrifying bacteria Marinobacter xestospongiae HN1.</title>
        <authorList>
            <person name="Qi R."/>
        </authorList>
    </citation>
    <scope>NUCLEOTIDE SEQUENCE [LARGE SCALE GENOMIC DNA]</scope>
    <source>
        <strain evidence="4 5">HN1</strain>
    </source>
</reference>
<gene>
    <name evidence="4" type="primary">cadR</name>
    <name evidence="4" type="ORF">RYS15_19285</name>
</gene>
<dbReference type="InterPro" id="IPR009061">
    <property type="entry name" value="DNA-bd_dom_put_sf"/>
</dbReference>
<protein>
    <submittedName>
        <fullName evidence="4">Cd(II)/Pb(II)-responsive transcriptional regulator</fullName>
    </submittedName>
</protein>
<dbReference type="InterPro" id="IPR011791">
    <property type="entry name" value="CadR-PbrR"/>
</dbReference>
<name>A0ABU3W332_9GAMM</name>
<evidence type="ECO:0000259" key="3">
    <source>
        <dbReference type="PROSITE" id="PS50937"/>
    </source>
</evidence>
<dbReference type="PROSITE" id="PS50937">
    <property type="entry name" value="HTH_MERR_2"/>
    <property type="match status" value="1"/>
</dbReference>
<dbReference type="NCBIfam" id="TIGR02047">
    <property type="entry name" value="CadR-PbrR"/>
    <property type="match status" value="1"/>
</dbReference>
<proteinExistence type="predicted"/>
<dbReference type="PANTHER" id="PTHR30204:SF92">
    <property type="entry name" value="HTH-TYPE TRANSCRIPTIONAL REGULATOR ZNTR"/>
    <property type="match status" value="1"/>
</dbReference>
<dbReference type="CDD" id="cd04784">
    <property type="entry name" value="HTH_CadR-PbrR"/>
    <property type="match status" value="1"/>
</dbReference>
<dbReference type="RefSeq" id="WP_227174201.1">
    <property type="nucleotide sequence ID" value="NZ_BAABBC010000010.1"/>
</dbReference>
<accession>A0ABU3W332</accession>
<organism evidence="4 5">
    <name type="scientific">Marinobacter xestospongiae</name>
    <dbReference type="NCBI Taxonomy" id="994319"/>
    <lineage>
        <taxon>Bacteria</taxon>
        <taxon>Pseudomonadati</taxon>
        <taxon>Pseudomonadota</taxon>
        <taxon>Gammaproteobacteria</taxon>
        <taxon>Pseudomonadales</taxon>
        <taxon>Marinobacteraceae</taxon>
        <taxon>Marinobacter</taxon>
    </lineage>
</organism>
<evidence type="ECO:0000313" key="4">
    <source>
        <dbReference type="EMBL" id="MDV2080836.1"/>
    </source>
</evidence>
<dbReference type="PANTHER" id="PTHR30204">
    <property type="entry name" value="REDOX-CYCLING DRUG-SENSING TRANSCRIPTIONAL ACTIVATOR SOXR"/>
    <property type="match status" value="1"/>
</dbReference>
<keyword evidence="5" id="KW-1185">Reference proteome</keyword>
<evidence type="ECO:0000313" key="5">
    <source>
        <dbReference type="Proteomes" id="UP001269819"/>
    </source>
</evidence>
<evidence type="ECO:0000256" key="2">
    <source>
        <dbReference type="SAM" id="Coils"/>
    </source>
</evidence>
<dbReference type="SUPFAM" id="SSF46955">
    <property type="entry name" value="Putative DNA-binding domain"/>
    <property type="match status" value="1"/>
</dbReference>
<dbReference type="Gene3D" id="1.10.1660.10">
    <property type="match status" value="1"/>
</dbReference>
<dbReference type="Pfam" id="PF13411">
    <property type="entry name" value="MerR_1"/>
    <property type="match status" value="1"/>
</dbReference>
<evidence type="ECO:0000256" key="1">
    <source>
        <dbReference type="ARBA" id="ARBA00023125"/>
    </source>
</evidence>
<dbReference type="PRINTS" id="PR00040">
    <property type="entry name" value="HTHMERR"/>
</dbReference>
<dbReference type="InterPro" id="IPR000551">
    <property type="entry name" value="MerR-type_HTH_dom"/>
</dbReference>
<feature type="coiled-coil region" evidence="2">
    <location>
        <begin position="88"/>
        <end position="118"/>
    </location>
</feature>
<dbReference type="Proteomes" id="UP001269819">
    <property type="component" value="Unassembled WGS sequence"/>
</dbReference>
<dbReference type="EMBL" id="JAWIIJ010000020">
    <property type="protein sequence ID" value="MDV2080836.1"/>
    <property type="molecule type" value="Genomic_DNA"/>
</dbReference>
<sequence>MKIGQVSKQTGVPVETIRYYEKIGLLAEPQREDSGYRRYTDDHVRRLSFIRRCRNLDMAQDEIRRLIELMNQPEAGCQQVDRLLEHHLEHIQQRITELQALQQEMQRLRAACANEGQVSECGIIDRLKQSSSNDPGLDRDNHIPGSH</sequence>
<feature type="domain" description="HTH merR-type" evidence="3">
    <location>
        <begin position="1"/>
        <end position="69"/>
    </location>
</feature>
<dbReference type="InterPro" id="IPR047057">
    <property type="entry name" value="MerR_fam"/>
</dbReference>
<comment type="caution">
    <text evidence="4">The sequence shown here is derived from an EMBL/GenBank/DDBJ whole genome shotgun (WGS) entry which is preliminary data.</text>
</comment>